<name>A0A6A4X9D3_AMPAM</name>
<proteinExistence type="predicted"/>
<protein>
    <submittedName>
        <fullName evidence="2">Uncharacterized protein</fullName>
    </submittedName>
</protein>
<accession>A0A6A4X9D3</accession>
<dbReference type="EMBL" id="VIIS01000135">
    <property type="protein sequence ID" value="KAF0312810.1"/>
    <property type="molecule type" value="Genomic_DNA"/>
</dbReference>
<comment type="caution">
    <text evidence="2">The sequence shown here is derived from an EMBL/GenBank/DDBJ whole genome shotgun (WGS) entry which is preliminary data.</text>
</comment>
<keyword evidence="3" id="KW-1185">Reference proteome</keyword>
<dbReference type="Proteomes" id="UP000440578">
    <property type="component" value="Unassembled WGS sequence"/>
</dbReference>
<dbReference type="AlphaFoldDB" id="A0A6A4X9D3"/>
<reference evidence="2 3" key="1">
    <citation type="submission" date="2019-07" db="EMBL/GenBank/DDBJ databases">
        <title>Draft genome assembly of a fouling barnacle, Amphibalanus amphitrite (Darwin, 1854): The first reference genome for Thecostraca.</title>
        <authorList>
            <person name="Kim W."/>
        </authorList>
    </citation>
    <scope>NUCLEOTIDE SEQUENCE [LARGE SCALE GENOMIC DNA]</scope>
    <source>
        <strain evidence="2">SNU_AA5</strain>
        <tissue evidence="2">Soma without cirri and trophi</tissue>
    </source>
</reference>
<evidence type="ECO:0000256" key="1">
    <source>
        <dbReference type="SAM" id="MobiDB-lite"/>
    </source>
</evidence>
<organism evidence="2 3">
    <name type="scientific">Amphibalanus amphitrite</name>
    <name type="common">Striped barnacle</name>
    <name type="synonym">Balanus amphitrite</name>
    <dbReference type="NCBI Taxonomy" id="1232801"/>
    <lineage>
        <taxon>Eukaryota</taxon>
        <taxon>Metazoa</taxon>
        <taxon>Ecdysozoa</taxon>
        <taxon>Arthropoda</taxon>
        <taxon>Crustacea</taxon>
        <taxon>Multicrustacea</taxon>
        <taxon>Cirripedia</taxon>
        <taxon>Thoracica</taxon>
        <taxon>Thoracicalcarea</taxon>
        <taxon>Balanomorpha</taxon>
        <taxon>Balanoidea</taxon>
        <taxon>Balanidae</taxon>
        <taxon>Amphibalaninae</taxon>
        <taxon>Amphibalanus</taxon>
    </lineage>
</organism>
<sequence>MGVRRKTRRVSRYRRHRLAGRQGRTASREQYQNAVAVTHAVAHWRWRAQPHRHLTTGSEPDRDLPESMQPELPAHSRWLWNAKNGDLFWQTDDDNPVELFYQTSLGEEAIKKQIGLFGKRYKQYPNPATMACPRAGTTPLRSRRLQDSQEMPNVNHFLLSIIEYFHHYFKERKLSEMAQQHNCPRNGRVRN</sequence>
<gene>
    <name evidence="2" type="ORF">FJT64_016524</name>
</gene>
<evidence type="ECO:0000313" key="3">
    <source>
        <dbReference type="Proteomes" id="UP000440578"/>
    </source>
</evidence>
<feature type="region of interest" description="Disordered" evidence="1">
    <location>
        <begin position="1"/>
        <end position="29"/>
    </location>
</feature>
<dbReference type="OrthoDB" id="5555409at2759"/>
<feature type="compositionally biased region" description="Basic residues" evidence="1">
    <location>
        <begin position="1"/>
        <end position="19"/>
    </location>
</feature>
<feature type="region of interest" description="Disordered" evidence="1">
    <location>
        <begin position="48"/>
        <end position="69"/>
    </location>
</feature>
<evidence type="ECO:0000313" key="2">
    <source>
        <dbReference type="EMBL" id="KAF0312810.1"/>
    </source>
</evidence>